<dbReference type="InterPro" id="IPR003675">
    <property type="entry name" value="Rce1/LyrA-like_dom"/>
</dbReference>
<feature type="transmembrane region" description="Helical" evidence="1">
    <location>
        <begin position="195"/>
        <end position="212"/>
    </location>
</feature>
<dbReference type="GO" id="GO:0004175">
    <property type="term" value="F:endopeptidase activity"/>
    <property type="evidence" value="ECO:0007669"/>
    <property type="project" value="UniProtKB-ARBA"/>
</dbReference>
<feature type="transmembrane region" description="Helical" evidence="1">
    <location>
        <begin position="290"/>
        <end position="309"/>
    </location>
</feature>
<reference evidence="3 4" key="1">
    <citation type="submission" date="2016-02" db="EMBL/GenBank/DDBJ databases">
        <title>Genome sequence of Clostridium tepidiprofundi DSM 19306.</title>
        <authorList>
            <person name="Poehlein A."/>
            <person name="Daniel R."/>
        </authorList>
    </citation>
    <scope>NUCLEOTIDE SEQUENCE [LARGE SCALE GENOMIC DNA]</scope>
    <source>
        <strain evidence="3 4">DSM 19306</strain>
    </source>
</reference>
<feature type="transmembrane region" description="Helical" evidence="1">
    <location>
        <begin position="232"/>
        <end position="251"/>
    </location>
</feature>
<feature type="domain" description="CAAX prenyl protease 2/Lysostaphin resistance protein A-like" evidence="2">
    <location>
        <begin position="117"/>
        <end position="203"/>
    </location>
</feature>
<dbReference type="OrthoDB" id="2035856at2"/>
<dbReference type="RefSeq" id="WP_066822519.1">
    <property type="nucleotide sequence ID" value="NZ_LTBA01000003.1"/>
</dbReference>
<dbReference type="Pfam" id="PF02517">
    <property type="entry name" value="Rce1-like"/>
    <property type="match status" value="1"/>
</dbReference>
<keyword evidence="1" id="KW-1133">Transmembrane helix</keyword>
<accession>A0A151B6C5</accession>
<keyword evidence="3" id="KW-0378">Hydrolase</keyword>
<evidence type="ECO:0000313" key="4">
    <source>
        <dbReference type="Proteomes" id="UP000075531"/>
    </source>
</evidence>
<dbReference type="GO" id="GO:0006508">
    <property type="term" value="P:proteolysis"/>
    <property type="evidence" value="ECO:0007669"/>
    <property type="project" value="UniProtKB-KW"/>
</dbReference>
<dbReference type="Proteomes" id="UP000075531">
    <property type="component" value="Unassembled WGS sequence"/>
</dbReference>
<evidence type="ECO:0000256" key="1">
    <source>
        <dbReference type="SAM" id="Phobius"/>
    </source>
</evidence>
<evidence type="ECO:0000313" key="3">
    <source>
        <dbReference type="EMBL" id="KYH35478.1"/>
    </source>
</evidence>
<dbReference type="PANTHER" id="PTHR36435:SF1">
    <property type="entry name" value="CAAX AMINO TERMINAL PROTEASE FAMILY PROTEIN"/>
    <property type="match status" value="1"/>
</dbReference>
<feature type="transmembrane region" description="Helical" evidence="1">
    <location>
        <begin position="113"/>
        <end position="132"/>
    </location>
</feature>
<organism evidence="3 4">
    <name type="scientific">Clostridium tepidiprofundi DSM 19306</name>
    <dbReference type="NCBI Taxonomy" id="1121338"/>
    <lineage>
        <taxon>Bacteria</taxon>
        <taxon>Bacillati</taxon>
        <taxon>Bacillota</taxon>
        <taxon>Clostridia</taxon>
        <taxon>Eubacteriales</taxon>
        <taxon>Clostridiaceae</taxon>
        <taxon>Clostridium</taxon>
    </lineage>
</organism>
<dbReference type="PANTHER" id="PTHR36435">
    <property type="entry name" value="SLR1288 PROTEIN"/>
    <property type="match status" value="1"/>
</dbReference>
<keyword evidence="1" id="KW-0472">Membrane</keyword>
<keyword evidence="1" id="KW-0812">Transmembrane</keyword>
<feature type="transmembrane region" description="Helical" evidence="1">
    <location>
        <begin position="170"/>
        <end position="188"/>
    </location>
</feature>
<feature type="transmembrane region" description="Helical" evidence="1">
    <location>
        <begin position="40"/>
        <end position="63"/>
    </location>
</feature>
<dbReference type="AlphaFoldDB" id="A0A151B6C5"/>
<proteinExistence type="predicted"/>
<dbReference type="GO" id="GO:0080120">
    <property type="term" value="P:CAAX-box protein maturation"/>
    <property type="evidence" value="ECO:0007669"/>
    <property type="project" value="UniProtKB-ARBA"/>
</dbReference>
<keyword evidence="4" id="KW-1185">Reference proteome</keyword>
<dbReference type="STRING" id="1121338.CLTEP_06540"/>
<dbReference type="EMBL" id="LTBA01000003">
    <property type="protein sequence ID" value="KYH35478.1"/>
    <property type="molecule type" value="Genomic_DNA"/>
</dbReference>
<feature type="transmembrane region" description="Helical" evidence="1">
    <location>
        <begin position="75"/>
        <end position="101"/>
    </location>
</feature>
<dbReference type="InterPro" id="IPR052710">
    <property type="entry name" value="CAAX_protease"/>
</dbReference>
<keyword evidence="3" id="KW-0645">Protease</keyword>
<dbReference type="PATRIC" id="fig|1121338.3.peg.661"/>
<gene>
    <name evidence="3" type="ORF">CLTEP_06540</name>
</gene>
<comment type="caution">
    <text evidence="3">The sequence shown here is derived from an EMBL/GenBank/DDBJ whole genome shotgun (WGS) entry which is preliminary data.</text>
</comment>
<name>A0A151B6C5_9CLOT</name>
<protein>
    <submittedName>
        <fullName evidence="3">CAAX amino terminal protease self-immunity</fullName>
    </submittedName>
</protein>
<evidence type="ECO:0000259" key="2">
    <source>
        <dbReference type="Pfam" id="PF02517"/>
    </source>
</evidence>
<feature type="transmembrane region" description="Helical" evidence="1">
    <location>
        <begin position="144"/>
        <end position="164"/>
    </location>
</feature>
<feature type="transmembrane region" description="Helical" evidence="1">
    <location>
        <begin position="9"/>
        <end position="28"/>
    </location>
</feature>
<sequence length="313" mass="35783">MKNIFRSNLFSLIIILLQIILATFIGFISKTHNFSTTQLLIFSDIFILLIPIIIYFIITKYPVKRTLRLNKPSIYAIIISIILGFLFIPIGSFLGMITSLFFKNNVVNVMNKLSVSSSITFFIIVALLPAIFEELAVRGVVLGGYRSVSIHKAAIITGLIFALFHMNPPQFLYTFVLGIILAYLVYYTNSIFSSMIVHFIFNGFNSLAFLYIKSTNPKLIEKSANSSQSLSIIVTYFIIALMCTVAIIRLLKYLKNIHEKHDYSTRNENEYNYMSDSQCYSKARAFKAYLPLYISIAIFLAFSIFMQIMNRLK</sequence>